<reference evidence="2" key="1">
    <citation type="submission" date="2018-05" db="EMBL/GenBank/DDBJ databases">
        <authorList>
            <person name="Lanie J.A."/>
            <person name="Ng W.-L."/>
            <person name="Kazmierczak K.M."/>
            <person name="Andrzejewski T.M."/>
            <person name="Davidsen T.M."/>
            <person name="Wayne K.J."/>
            <person name="Tettelin H."/>
            <person name="Glass J.I."/>
            <person name="Rusch D."/>
            <person name="Podicherti R."/>
            <person name="Tsui H.-C.T."/>
            <person name="Winkler M.E."/>
        </authorList>
    </citation>
    <scope>NUCLEOTIDE SEQUENCE</scope>
</reference>
<accession>A0A382T149</accession>
<gene>
    <name evidence="2" type="ORF">METZ01_LOCUS368738</name>
</gene>
<dbReference type="AlphaFoldDB" id="A0A382T149"/>
<keyword evidence="1" id="KW-0472">Membrane</keyword>
<protein>
    <recommendedName>
        <fullName evidence="3">Outer membrane lipoprotein BamD-like domain-containing protein</fullName>
    </recommendedName>
</protein>
<dbReference type="SUPFAM" id="SSF48452">
    <property type="entry name" value="TPR-like"/>
    <property type="match status" value="1"/>
</dbReference>
<name>A0A382T149_9ZZZZ</name>
<feature type="non-terminal residue" evidence="2">
    <location>
        <position position="245"/>
    </location>
</feature>
<sequence length="245" mass="28235">MQRYFTHLNHKFLLSLIILSISISSCVYFNTFYNAETSFTKALKIIEESNITDNDKLPSQATKLLGEAIENSKLVIDEYPESKYIDDAIFIIARASFLMDEVAIAEKHLNLLLKHHPESKYFYLSEIWLAYTHFRMGMVDSAITELLTIQGKHTNNKKQLFIIHNVLAEIAMERDSLEQVYFHYELAAGYASTDSKKTATYGKLVKIAENDGDKERASIYLDELGNVAADKVRIESKMQWIIYQR</sequence>
<evidence type="ECO:0000256" key="1">
    <source>
        <dbReference type="SAM" id="Phobius"/>
    </source>
</evidence>
<organism evidence="2">
    <name type="scientific">marine metagenome</name>
    <dbReference type="NCBI Taxonomy" id="408172"/>
    <lineage>
        <taxon>unclassified sequences</taxon>
        <taxon>metagenomes</taxon>
        <taxon>ecological metagenomes</taxon>
    </lineage>
</organism>
<proteinExistence type="predicted"/>
<evidence type="ECO:0000313" key="2">
    <source>
        <dbReference type="EMBL" id="SVD15884.1"/>
    </source>
</evidence>
<keyword evidence="1" id="KW-0812">Transmembrane</keyword>
<dbReference type="Gene3D" id="1.25.40.10">
    <property type="entry name" value="Tetratricopeptide repeat domain"/>
    <property type="match status" value="1"/>
</dbReference>
<dbReference type="PROSITE" id="PS51257">
    <property type="entry name" value="PROKAR_LIPOPROTEIN"/>
    <property type="match status" value="1"/>
</dbReference>
<dbReference type="InterPro" id="IPR011990">
    <property type="entry name" value="TPR-like_helical_dom_sf"/>
</dbReference>
<keyword evidence="1" id="KW-1133">Transmembrane helix</keyword>
<feature type="transmembrane region" description="Helical" evidence="1">
    <location>
        <begin position="12"/>
        <end position="33"/>
    </location>
</feature>
<dbReference type="EMBL" id="UINC01133132">
    <property type="protein sequence ID" value="SVD15884.1"/>
    <property type="molecule type" value="Genomic_DNA"/>
</dbReference>
<evidence type="ECO:0008006" key="3">
    <source>
        <dbReference type="Google" id="ProtNLM"/>
    </source>
</evidence>